<organism evidence="1 2">
    <name type="scientific">Penicillium arizonense</name>
    <dbReference type="NCBI Taxonomy" id="1835702"/>
    <lineage>
        <taxon>Eukaryota</taxon>
        <taxon>Fungi</taxon>
        <taxon>Dikarya</taxon>
        <taxon>Ascomycota</taxon>
        <taxon>Pezizomycotina</taxon>
        <taxon>Eurotiomycetes</taxon>
        <taxon>Eurotiomycetidae</taxon>
        <taxon>Eurotiales</taxon>
        <taxon>Aspergillaceae</taxon>
        <taxon>Penicillium</taxon>
    </lineage>
</organism>
<sequence>MLLHRIKR</sequence>
<reference evidence="1 2" key="1">
    <citation type="journal article" date="2016" name="Sci. Rep.">
        <title>Penicillium arizonense, a new, genome sequenced fungal species, reveals a high chemical diversity in secreted metabolites.</title>
        <authorList>
            <person name="Grijseels S."/>
            <person name="Nielsen J.C."/>
            <person name="Randelovic M."/>
            <person name="Nielsen J."/>
            <person name="Nielsen K.F."/>
            <person name="Workman M."/>
            <person name="Frisvad J.C."/>
        </authorList>
    </citation>
    <scope>NUCLEOTIDE SEQUENCE [LARGE SCALE GENOMIC DNA]</scope>
    <source>
        <strain evidence="1 2">CBS 141311</strain>
    </source>
</reference>
<name>A0A1F5LP14_PENAI</name>
<protein>
    <submittedName>
        <fullName evidence="1">Uncharacterized protein</fullName>
    </submittedName>
</protein>
<dbReference type="Proteomes" id="UP000177622">
    <property type="component" value="Unassembled WGS sequence"/>
</dbReference>
<dbReference type="EMBL" id="LXJU01000005">
    <property type="protein sequence ID" value="OGE54826.1"/>
    <property type="molecule type" value="Genomic_DNA"/>
</dbReference>
<accession>A0A1F5LP14</accession>
<evidence type="ECO:0000313" key="2">
    <source>
        <dbReference type="Proteomes" id="UP000177622"/>
    </source>
</evidence>
<proteinExistence type="predicted"/>
<gene>
    <name evidence="1" type="ORF">PENARI_c005G03067</name>
</gene>
<keyword evidence="2" id="KW-1185">Reference proteome</keyword>
<comment type="caution">
    <text evidence="1">The sequence shown here is derived from an EMBL/GenBank/DDBJ whole genome shotgun (WGS) entry which is preliminary data.</text>
</comment>
<evidence type="ECO:0000313" key="1">
    <source>
        <dbReference type="EMBL" id="OGE54826.1"/>
    </source>
</evidence>